<reference evidence="2 3" key="1">
    <citation type="journal article" date="2013" name="Antonie Van Leeuwenhoek">
        <title>Paracoccus zhejiangensis sp. nov., isolated from activated sludge in wastewater-treatment system.</title>
        <authorList>
            <person name="Wu Z.G."/>
            <person name="Zhang D.F."/>
            <person name="Liu Y.L."/>
            <person name="Wang F."/>
            <person name="Jiang X."/>
            <person name="Li C."/>
            <person name="Li S.P."/>
            <person name="Hong Q."/>
            <person name="Li W.J."/>
        </authorList>
    </citation>
    <scope>NUCLEOTIDE SEQUENCE [LARGE SCALE GENOMIC DNA]</scope>
    <source>
        <strain evidence="2 3">J6</strain>
    </source>
</reference>
<accession>A0A2H5F3Z1</accession>
<dbReference type="AlphaFoldDB" id="A0A2H5F3Z1"/>
<gene>
    <name evidence="2" type="ORF">CX676_09275</name>
</gene>
<feature type="domain" description="Glyoxalase-related protein" evidence="1">
    <location>
        <begin position="4"/>
        <end position="136"/>
    </location>
</feature>
<dbReference type="EMBL" id="CP025430">
    <property type="protein sequence ID" value="AUH66262.1"/>
    <property type="molecule type" value="Genomic_DNA"/>
</dbReference>
<dbReference type="Proteomes" id="UP000234530">
    <property type="component" value="Chromosome"/>
</dbReference>
<keyword evidence="3" id="KW-1185">Reference proteome</keyword>
<dbReference type="Pfam" id="PF20066">
    <property type="entry name" value="Glyoxalase_8"/>
    <property type="match status" value="1"/>
</dbReference>
<evidence type="ECO:0000259" key="1">
    <source>
        <dbReference type="Pfam" id="PF20066"/>
    </source>
</evidence>
<dbReference type="InterPro" id="IPR045517">
    <property type="entry name" value="Glyoxalase_8"/>
</dbReference>
<dbReference type="OrthoDB" id="7350221at2"/>
<proteinExistence type="predicted"/>
<evidence type="ECO:0000313" key="3">
    <source>
        <dbReference type="Proteomes" id="UP000234530"/>
    </source>
</evidence>
<organism evidence="2 3">
    <name type="scientific">Paracoccus zhejiangensis</name>
    <dbReference type="NCBI Taxonomy" id="1077935"/>
    <lineage>
        <taxon>Bacteria</taxon>
        <taxon>Pseudomonadati</taxon>
        <taxon>Pseudomonadota</taxon>
        <taxon>Alphaproteobacteria</taxon>
        <taxon>Rhodobacterales</taxon>
        <taxon>Paracoccaceae</taxon>
        <taxon>Paracoccus</taxon>
    </lineage>
</organism>
<sequence>MTHDMNTLKSQAKNLRAALTRAGNPVTHSQALELVAQSHGARDWNTAHATAETAPLWQFGGAVRGRYLGQPFTGRVIAASERGRNHHALTIAFDKPVDVSRSDLFEAPRKRINATVNTDGRSISRTSDGQPHLVLETA</sequence>
<name>A0A2H5F3Z1_9RHOB</name>
<protein>
    <recommendedName>
        <fullName evidence="1">Glyoxalase-related protein domain-containing protein</fullName>
    </recommendedName>
</protein>
<evidence type="ECO:0000313" key="2">
    <source>
        <dbReference type="EMBL" id="AUH66262.1"/>
    </source>
</evidence>
<dbReference type="KEGG" id="pzh:CX676_09275"/>